<dbReference type="PROSITE" id="PS50994">
    <property type="entry name" value="INTEGRASE"/>
    <property type="match status" value="1"/>
</dbReference>
<dbReference type="InterPro" id="IPR001584">
    <property type="entry name" value="Integrase_cat-core"/>
</dbReference>
<evidence type="ECO:0000313" key="3">
    <source>
        <dbReference type="Proteomes" id="UP000007306"/>
    </source>
</evidence>
<dbReference type="STRING" id="4538.I1QN60"/>
<keyword evidence="3" id="KW-1185">Reference proteome</keyword>
<proteinExistence type="predicted"/>
<dbReference type="HOGENOM" id="CLU_186505_0_0_1"/>
<dbReference type="AlphaFoldDB" id="I1QN60"/>
<reference evidence="2 3" key="2">
    <citation type="submission" date="2018-04" db="EMBL/GenBank/DDBJ databases">
        <title>OglaRS2 (Oryza glaberrima Reference Sequence Version 2).</title>
        <authorList>
            <person name="Zhang J."/>
            <person name="Kudrna D."/>
            <person name="Lee S."/>
            <person name="Talag J."/>
            <person name="Rajasekar S."/>
            <person name="Wing R.A."/>
        </authorList>
    </citation>
    <scope>NUCLEOTIDE SEQUENCE [LARGE SCALE GENOMIC DNA]</scope>
    <source>
        <strain evidence="2 3">cv. IRGC 96717</strain>
    </source>
</reference>
<dbReference type="InterPro" id="IPR036397">
    <property type="entry name" value="RNaseH_sf"/>
</dbReference>
<dbReference type="InterPro" id="IPR012337">
    <property type="entry name" value="RNaseH-like_sf"/>
</dbReference>
<accession>I1QN60</accession>
<evidence type="ECO:0000313" key="2">
    <source>
        <dbReference type="EnsemblPlants" id="ORGLA09G0048900.1"/>
    </source>
</evidence>
<dbReference type="Gramene" id="ORGLA09G0048900.1">
    <property type="protein sequence ID" value="ORGLA09G0048900.1"/>
    <property type="gene ID" value="ORGLA09G0048900"/>
</dbReference>
<dbReference type="eggNOG" id="KOG0017">
    <property type="taxonomic scope" value="Eukaryota"/>
</dbReference>
<protein>
    <recommendedName>
        <fullName evidence="1">Integrase catalytic domain-containing protein</fullName>
    </recommendedName>
</protein>
<dbReference type="Proteomes" id="UP000007306">
    <property type="component" value="Chromosome 9"/>
</dbReference>
<dbReference type="SUPFAM" id="SSF53098">
    <property type="entry name" value="Ribonuclease H-like"/>
    <property type="match status" value="1"/>
</dbReference>
<dbReference type="OMA" id="RWGIVKS"/>
<feature type="domain" description="Integrase catalytic" evidence="1">
    <location>
        <begin position="1"/>
        <end position="66"/>
    </location>
</feature>
<reference evidence="2" key="1">
    <citation type="submission" date="2015-06" db="UniProtKB">
        <authorList>
            <consortium name="EnsemblPlants"/>
        </authorList>
    </citation>
    <scope>IDENTIFICATION</scope>
</reference>
<dbReference type="InterPro" id="IPR052160">
    <property type="entry name" value="Gypsy_RT_Integrase-like"/>
</dbReference>
<dbReference type="EnsemblPlants" id="ORGLA09G0048900.1">
    <property type="protein sequence ID" value="ORGLA09G0048900.1"/>
    <property type="gene ID" value="ORGLA09G0048900"/>
</dbReference>
<dbReference type="GO" id="GO:0003676">
    <property type="term" value="F:nucleic acid binding"/>
    <property type="evidence" value="ECO:0007669"/>
    <property type="project" value="InterPro"/>
</dbReference>
<dbReference type="GO" id="GO:0015074">
    <property type="term" value="P:DNA integration"/>
    <property type="evidence" value="ECO:0007669"/>
    <property type="project" value="InterPro"/>
</dbReference>
<evidence type="ECO:0000259" key="1">
    <source>
        <dbReference type="PROSITE" id="PS50994"/>
    </source>
</evidence>
<dbReference type="PANTHER" id="PTHR47266">
    <property type="entry name" value="ENDONUCLEASE-RELATED"/>
    <property type="match status" value="1"/>
</dbReference>
<name>I1QN60_ORYGL</name>
<sequence>MSSSYHPQTDGQSERLNQCIEAFLRCSVHATPNKWSQWLSQAQHWYNTTFHTALGKSPYEVLFARKPTHFGVVDLGQSTVPDVQTWL</sequence>
<organism evidence="2 3">
    <name type="scientific">Oryza glaberrima</name>
    <name type="common">African rice</name>
    <dbReference type="NCBI Taxonomy" id="4538"/>
    <lineage>
        <taxon>Eukaryota</taxon>
        <taxon>Viridiplantae</taxon>
        <taxon>Streptophyta</taxon>
        <taxon>Embryophyta</taxon>
        <taxon>Tracheophyta</taxon>
        <taxon>Spermatophyta</taxon>
        <taxon>Magnoliopsida</taxon>
        <taxon>Liliopsida</taxon>
        <taxon>Poales</taxon>
        <taxon>Poaceae</taxon>
        <taxon>BOP clade</taxon>
        <taxon>Oryzoideae</taxon>
        <taxon>Oryzeae</taxon>
        <taxon>Oryzinae</taxon>
        <taxon>Oryza</taxon>
    </lineage>
</organism>
<dbReference type="Gene3D" id="3.30.420.10">
    <property type="entry name" value="Ribonuclease H-like superfamily/Ribonuclease H"/>
    <property type="match status" value="1"/>
</dbReference>